<protein>
    <submittedName>
        <fullName evidence="2">Uncharacterized protein</fullName>
    </submittedName>
</protein>
<evidence type="ECO:0000256" key="1">
    <source>
        <dbReference type="SAM" id="MobiDB-lite"/>
    </source>
</evidence>
<sequence>MQTSDSPLAIRACWLSWIAVHSADQAELVAQLGFTNVRKTTWAHGVDLIDEVAHAGDERFSTVVITPAIDGWTLVIGAWCGLPYLTRTALVTNLCQQLSSKYGRAQAYFHSEQNDGEAWLIAEDGDVIRRWVAEYPELALGEPFGVERHLLDAFGIPGKPEDLDPEDDRASSWAATWGDCDAPTVAAESSLDPRQIGSQTQASGVVLVARTPPFEPLDPITGTAPYGESPGD</sequence>
<evidence type="ECO:0000313" key="3">
    <source>
        <dbReference type="Proteomes" id="UP001212326"/>
    </source>
</evidence>
<keyword evidence="3" id="KW-1185">Reference proteome</keyword>
<proteinExistence type="predicted"/>
<name>A0ABY7PFB6_9ACTN</name>
<organism evidence="2 3">
    <name type="scientific">Streptomyces camelliae</name>
    <dbReference type="NCBI Taxonomy" id="3004093"/>
    <lineage>
        <taxon>Bacteria</taxon>
        <taxon>Bacillati</taxon>
        <taxon>Actinomycetota</taxon>
        <taxon>Actinomycetes</taxon>
        <taxon>Kitasatosporales</taxon>
        <taxon>Streptomycetaceae</taxon>
        <taxon>Streptomyces</taxon>
    </lineage>
</organism>
<dbReference type="Proteomes" id="UP001212326">
    <property type="component" value="Chromosome"/>
</dbReference>
<evidence type="ECO:0000313" key="2">
    <source>
        <dbReference type="EMBL" id="WBO68865.1"/>
    </source>
</evidence>
<gene>
    <name evidence="2" type="ORF">O1G22_41810</name>
</gene>
<accession>A0ABY7PFB6</accession>
<dbReference type="RefSeq" id="WP_270086087.1">
    <property type="nucleotide sequence ID" value="NZ_CP115300.1"/>
</dbReference>
<reference evidence="2 3" key="1">
    <citation type="submission" date="2022-12" db="EMBL/GenBank/DDBJ databases">
        <authorList>
            <person name="Mo P."/>
        </authorList>
    </citation>
    <scope>NUCLEOTIDE SEQUENCE [LARGE SCALE GENOMIC DNA]</scope>
    <source>
        <strain evidence="2 3">HUAS 2-6</strain>
    </source>
</reference>
<feature type="region of interest" description="Disordered" evidence="1">
    <location>
        <begin position="187"/>
        <end position="232"/>
    </location>
</feature>
<dbReference type="EMBL" id="CP115300">
    <property type="protein sequence ID" value="WBO68865.1"/>
    <property type="molecule type" value="Genomic_DNA"/>
</dbReference>